<evidence type="ECO:0000256" key="1">
    <source>
        <dbReference type="SAM" id="Coils"/>
    </source>
</evidence>
<keyword evidence="4" id="KW-1185">Reference proteome</keyword>
<reference evidence="3 4" key="1">
    <citation type="submission" date="2023-05" db="EMBL/GenBank/DDBJ databases">
        <title>A 100% complete, gapless, phased diploid assembly of the Scenedesmus obliquus UTEX 3031 genome.</title>
        <authorList>
            <person name="Biondi T.C."/>
            <person name="Hanschen E.R."/>
            <person name="Kwon T."/>
            <person name="Eng W."/>
            <person name="Kruse C.P.S."/>
            <person name="Koehler S.I."/>
            <person name="Kunde Y."/>
            <person name="Gleasner C.D."/>
            <person name="You Mak K.T."/>
            <person name="Polle J."/>
            <person name="Hovde B.T."/>
            <person name="Starkenburg S.R."/>
        </authorList>
    </citation>
    <scope>NUCLEOTIDE SEQUENCE [LARGE SCALE GENOMIC DNA]</scope>
    <source>
        <strain evidence="3 4">DOE0152z</strain>
    </source>
</reference>
<gene>
    <name evidence="3" type="ORF">OEZ85_011253</name>
</gene>
<evidence type="ECO:0008006" key="5">
    <source>
        <dbReference type="Google" id="ProtNLM"/>
    </source>
</evidence>
<proteinExistence type="predicted"/>
<dbReference type="EMBL" id="CP126209">
    <property type="protein sequence ID" value="WIA11109.1"/>
    <property type="molecule type" value="Genomic_DNA"/>
</dbReference>
<feature type="compositionally biased region" description="Polar residues" evidence="2">
    <location>
        <begin position="158"/>
        <end position="170"/>
    </location>
</feature>
<keyword evidence="1" id="KW-0175">Coiled coil</keyword>
<feature type="compositionally biased region" description="Low complexity" evidence="2">
    <location>
        <begin position="171"/>
        <end position="180"/>
    </location>
</feature>
<evidence type="ECO:0000313" key="3">
    <source>
        <dbReference type="EMBL" id="WIA11109.1"/>
    </source>
</evidence>
<name>A0ABY8TPR0_TETOB</name>
<accession>A0ABY8TPR0</accession>
<feature type="coiled-coil region" evidence="1">
    <location>
        <begin position="114"/>
        <end position="155"/>
    </location>
</feature>
<sequence>MEYSFLDGLDRALDQGAGGSEYSIGCLLSGELERVAKQAHQTHHVADESVNVRKRRPEWQPDWEPEWQVGAGGLSGLAPGTSACQYARLLGDEEHPPHTLRRVLQKRLSSQKARDTKRQEMAEMQQQLQQQAAAMQALEARLAASEAKNQTLASMLTAINSDDSSTPRFGQQQQQQQQQQAFSTARGGLAAIPAGDCGLGTA</sequence>
<feature type="region of interest" description="Disordered" evidence="2">
    <location>
        <begin position="158"/>
        <end position="187"/>
    </location>
</feature>
<dbReference type="Proteomes" id="UP001244341">
    <property type="component" value="Chromosome 2b"/>
</dbReference>
<protein>
    <recommendedName>
        <fullName evidence="5">BZIP domain-containing protein</fullName>
    </recommendedName>
</protein>
<organism evidence="3 4">
    <name type="scientific">Tetradesmus obliquus</name>
    <name type="common">Green alga</name>
    <name type="synonym">Acutodesmus obliquus</name>
    <dbReference type="NCBI Taxonomy" id="3088"/>
    <lineage>
        <taxon>Eukaryota</taxon>
        <taxon>Viridiplantae</taxon>
        <taxon>Chlorophyta</taxon>
        <taxon>core chlorophytes</taxon>
        <taxon>Chlorophyceae</taxon>
        <taxon>CS clade</taxon>
        <taxon>Sphaeropleales</taxon>
        <taxon>Scenedesmaceae</taxon>
        <taxon>Tetradesmus</taxon>
    </lineage>
</organism>
<evidence type="ECO:0000256" key="2">
    <source>
        <dbReference type="SAM" id="MobiDB-lite"/>
    </source>
</evidence>
<evidence type="ECO:0000313" key="4">
    <source>
        <dbReference type="Proteomes" id="UP001244341"/>
    </source>
</evidence>